<accession>A0A2C8YGY4</accession>
<dbReference type="PANTHER" id="PTHR43821">
    <property type="entry name" value="NAD(P)H NITROREDUCTASE YDJA-RELATED"/>
    <property type="match status" value="1"/>
</dbReference>
<name>A0A2C8YGY4_9MICO</name>
<dbReference type="InterPro" id="IPR026021">
    <property type="entry name" value="YdjA-like"/>
</dbReference>
<dbReference type="InterPro" id="IPR029479">
    <property type="entry name" value="Nitroreductase"/>
</dbReference>
<evidence type="ECO:0000256" key="6">
    <source>
        <dbReference type="ARBA" id="ARBA00023027"/>
    </source>
</evidence>
<dbReference type="EMBL" id="OCST01000001">
    <property type="protein sequence ID" value="SOE49648.1"/>
    <property type="molecule type" value="Genomic_DNA"/>
</dbReference>
<keyword evidence="3 7" id="KW-0288">FMN</keyword>
<dbReference type="InterPro" id="IPR000415">
    <property type="entry name" value="Nitroreductase-like"/>
</dbReference>
<feature type="binding site" description="in other chain" evidence="8">
    <location>
        <begin position="10"/>
        <end position="12"/>
    </location>
    <ligand>
        <name>FMN</name>
        <dbReference type="ChEBI" id="CHEBI:58210"/>
        <note>ligand shared between dimeric partners</note>
    </ligand>
</feature>
<dbReference type="Pfam" id="PF00881">
    <property type="entry name" value="Nitroreductase"/>
    <property type="match status" value="1"/>
</dbReference>
<protein>
    <recommendedName>
        <fullName evidence="7">Putative NAD(P)H nitroreductase</fullName>
        <ecNumber evidence="7">1.-.-.-</ecNumber>
    </recommendedName>
</protein>
<evidence type="ECO:0000256" key="4">
    <source>
        <dbReference type="ARBA" id="ARBA00022857"/>
    </source>
</evidence>
<evidence type="ECO:0000256" key="8">
    <source>
        <dbReference type="PIRSR" id="PIRSR000232-1"/>
    </source>
</evidence>
<feature type="domain" description="Nitroreductase" evidence="10">
    <location>
        <begin position="8"/>
        <end position="149"/>
    </location>
</feature>
<dbReference type="Gene3D" id="3.40.109.10">
    <property type="entry name" value="NADH Oxidase"/>
    <property type="match status" value="1"/>
</dbReference>
<keyword evidence="2 7" id="KW-0285">Flavoprotein</keyword>
<evidence type="ECO:0000313" key="12">
    <source>
        <dbReference type="Proteomes" id="UP000219440"/>
    </source>
</evidence>
<feature type="binding site" description="in other chain" evidence="8">
    <location>
        <begin position="119"/>
        <end position="121"/>
    </location>
    <ligand>
        <name>FMN</name>
        <dbReference type="ChEBI" id="CHEBI:58210"/>
        <note>ligand shared between dimeric partners</note>
    </ligand>
</feature>
<keyword evidence="5 7" id="KW-0560">Oxidoreductase</keyword>
<evidence type="ECO:0000256" key="5">
    <source>
        <dbReference type="ARBA" id="ARBA00023002"/>
    </source>
</evidence>
<dbReference type="Proteomes" id="UP000219440">
    <property type="component" value="Unassembled WGS sequence"/>
</dbReference>
<dbReference type="EC" id="1.-.-.-" evidence="7"/>
<evidence type="ECO:0000256" key="3">
    <source>
        <dbReference type="ARBA" id="ARBA00022643"/>
    </source>
</evidence>
<sequence length="172" mass="19014">MSALQAVMRRHSYPQVTADAPTHEQLHPFVEAAATIADHGSLKPWRLIELRGDDRVKLGKAFAKEGGSADKPLRASLLIAVVAIHRSKSKPEWEQEVVASGVAYMMSLLLDEAGWGVFWRTGDLTRNKRVAKVHKLAKNEKLMGWLYVGGKPAKSKSQSRPKITVSQHLSTP</sequence>
<evidence type="ECO:0000256" key="7">
    <source>
        <dbReference type="PIRNR" id="PIRNR000232"/>
    </source>
</evidence>
<dbReference type="RefSeq" id="WP_373285386.1">
    <property type="nucleotide sequence ID" value="NZ_BMLC01000002.1"/>
</dbReference>
<dbReference type="SUPFAM" id="SSF55469">
    <property type="entry name" value="FMN-dependent nitroreductase-like"/>
    <property type="match status" value="1"/>
</dbReference>
<dbReference type="PANTHER" id="PTHR43821:SF1">
    <property type="entry name" value="NAD(P)H NITROREDUCTASE YDJA-RELATED"/>
    <property type="match status" value="1"/>
</dbReference>
<reference evidence="11 12" key="1">
    <citation type="submission" date="2017-09" db="EMBL/GenBank/DDBJ databases">
        <authorList>
            <person name="Ehlers B."/>
            <person name="Leendertz F.H."/>
        </authorList>
    </citation>
    <scope>NUCLEOTIDE SEQUENCE [LARGE SCALE GENOMIC DNA]</scope>
    <source>
        <strain evidence="11 12">CGMCC 1.05381</strain>
    </source>
</reference>
<feature type="region of interest" description="Disordered" evidence="9">
    <location>
        <begin position="151"/>
        <end position="172"/>
    </location>
</feature>
<evidence type="ECO:0000256" key="2">
    <source>
        <dbReference type="ARBA" id="ARBA00022630"/>
    </source>
</evidence>
<gene>
    <name evidence="11" type="ORF">SAMN06296378_0324</name>
</gene>
<feature type="binding site" evidence="8">
    <location>
        <position position="39"/>
    </location>
    <ligand>
        <name>FMN</name>
        <dbReference type="ChEBI" id="CHEBI:58210"/>
        <note>ligand shared between dimeric partners</note>
    </ligand>
</feature>
<evidence type="ECO:0000256" key="9">
    <source>
        <dbReference type="SAM" id="MobiDB-lite"/>
    </source>
</evidence>
<comment type="cofactor">
    <cofactor evidence="8">
        <name>FMN</name>
        <dbReference type="ChEBI" id="CHEBI:58210"/>
    </cofactor>
    <text evidence="8">Binds 1 FMN per subunit.</text>
</comment>
<organism evidence="11 12">
    <name type="scientific">Salinibacterium xinjiangense</name>
    <dbReference type="NCBI Taxonomy" id="386302"/>
    <lineage>
        <taxon>Bacteria</taxon>
        <taxon>Bacillati</taxon>
        <taxon>Actinomycetota</taxon>
        <taxon>Actinomycetes</taxon>
        <taxon>Micrococcales</taxon>
        <taxon>Microbacteriaceae</taxon>
        <taxon>Salinibacterium</taxon>
    </lineage>
</organism>
<keyword evidence="12" id="KW-1185">Reference proteome</keyword>
<feature type="compositionally biased region" description="Polar residues" evidence="9">
    <location>
        <begin position="160"/>
        <end position="172"/>
    </location>
</feature>
<dbReference type="PIRSF" id="PIRSF000232">
    <property type="entry name" value="YdjA"/>
    <property type="match status" value="1"/>
</dbReference>
<comment type="similarity">
    <text evidence="1 7">Belongs to the nitroreductase family.</text>
</comment>
<keyword evidence="6 7" id="KW-0520">NAD</keyword>
<keyword evidence="4 7" id="KW-0521">NADP</keyword>
<proteinExistence type="inferred from homology"/>
<dbReference type="InterPro" id="IPR052530">
    <property type="entry name" value="NAD(P)H_nitroreductase"/>
</dbReference>
<evidence type="ECO:0000313" key="11">
    <source>
        <dbReference type="EMBL" id="SOE49648.1"/>
    </source>
</evidence>
<dbReference type="AlphaFoldDB" id="A0A2C8YGY4"/>
<dbReference type="GO" id="GO:0016491">
    <property type="term" value="F:oxidoreductase activity"/>
    <property type="evidence" value="ECO:0007669"/>
    <property type="project" value="UniProtKB-UniRule"/>
</dbReference>
<evidence type="ECO:0000256" key="1">
    <source>
        <dbReference type="ARBA" id="ARBA00007118"/>
    </source>
</evidence>
<evidence type="ECO:0000259" key="10">
    <source>
        <dbReference type="Pfam" id="PF00881"/>
    </source>
</evidence>